<gene>
    <name evidence="7" type="ORF">ENQ76_01930</name>
</gene>
<evidence type="ECO:0000259" key="6">
    <source>
        <dbReference type="Pfam" id="PF02656"/>
    </source>
</evidence>
<dbReference type="EMBL" id="DSOK01000061">
    <property type="protein sequence ID" value="HEN14214.1"/>
    <property type="molecule type" value="Genomic_DNA"/>
</dbReference>
<evidence type="ECO:0000256" key="3">
    <source>
        <dbReference type="ARBA" id="ARBA00022989"/>
    </source>
</evidence>
<keyword evidence="2 5" id="KW-0812">Transmembrane</keyword>
<keyword evidence="3 5" id="KW-1133">Transmembrane helix</keyword>
<feature type="transmembrane region" description="Helical" evidence="5">
    <location>
        <begin position="96"/>
        <end position="118"/>
    </location>
</feature>
<evidence type="ECO:0000256" key="4">
    <source>
        <dbReference type="ARBA" id="ARBA00023136"/>
    </source>
</evidence>
<evidence type="ECO:0000256" key="1">
    <source>
        <dbReference type="ARBA" id="ARBA00004127"/>
    </source>
</evidence>
<dbReference type="GO" id="GO:0012505">
    <property type="term" value="C:endomembrane system"/>
    <property type="evidence" value="ECO:0007669"/>
    <property type="project" value="UniProtKB-SubCell"/>
</dbReference>
<feature type="transmembrane region" description="Helical" evidence="5">
    <location>
        <begin position="20"/>
        <end position="41"/>
    </location>
</feature>
<dbReference type="InterPro" id="IPR003807">
    <property type="entry name" value="DUF202"/>
</dbReference>
<protein>
    <submittedName>
        <fullName evidence="7">DUF202 domain-containing protein</fullName>
    </submittedName>
</protein>
<keyword evidence="4 5" id="KW-0472">Membrane</keyword>
<evidence type="ECO:0000313" key="7">
    <source>
        <dbReference type="EMBL" id="HEN14214.1"/>
    </source>
</evidence>
<organism evidence="7">
    <name type="scientific">Schlesneria paludicola</name>
    <dbReference type="NCBI Taxonomy" id="360056"/>
    <lineage>
        <taxon>Bacteria</taxon>
        <taxon>Pseudomonadati</taxon>
        <taxon>Planctomycetota</taxon>
        <taxon>Planctomycetia</taxon>
        <taxon>Planctomycetales</taxon>
        <taxon>Planctomycetaceae</taxon>
        <taxon>Schlesneria</taxon>
    </lineage>
</organism>
<comment type="subcellular location">
    <subcellularLocation>
        <location evidence="1">Endomembrane system</location>
        <topology evidence="1">Multi-pass membrane protein</topology>
    </subcellularLocation>
</comment>
<sequence>MPDTDDPRVYFAAERTLLAWVRTGLAVIGLGFIVARFGLYLRLLRQEPNATAHLGSTIIGVGLILLGSAAVGVAAWQHRRFCRDLSPAERPHHYAMSWSLWFAGLLAVIGLALAVYLLQSDMR</sequence>
<comment type="caution">
    <text evidence="7">The sequence shown here is derived from an EMBL/GenBank/DDBJ whole genome shotgun (WGS) entry which is preliminary data.</text>
</comment>
<evidence type="ECO:0000256" key="5">
    <source>
        <dbReference type="SAM" id="Phobius"/>
    </source>
</evidence>
<proteinExistence type="predicted"/>
<feature type="domain" description="DUF202" evidence="6">
    <location>
        <begin position="8"/>
        <end position="80"/>
    </location>
</feature>
<evidence type="ECO:0000256" key="2">
    <source>
        <dbReference type="ARBA" id="ARBA00022692"/>
    </source>
</evidence>
<accession>A0A7C2NYU6</accession>
<dbReference type="Pfam" id="PF02656">
    <property type="entry name" value="DUF202"/>
    <property type="match status" value="1"/>
</dbReference>
<name>A0A7C2NYU6_9PLAN</name>
<reference evidence="7" key="1">
    <citation type="journal article" date="2020" name="mSystems">
        <title>Genome- and Community-Level Interaction Insights into Carbon Utilization and Element Cycling Functions of Hydrothermarchaeota in Hydrothermal Sediment.</title>
        <authorList>
            <person name="Zhou Z."/>
            <person name="Liu Y."/>
            <person name="Xu W."/>
            <person name="Pan J."/>
            <person name="Luo Z.H."/>
            <person name="Li M."/>
        </authorList>
    </citation>
    <scope>NUCLEOTIDE SEQUENCE [LARGE SCALE GENOMIC DNA]</scope>
    <source>
        <strain evidence="7">SpSt-339</strain>
    </source>
</reference>
<feature type="transmembrane region" description="Helical" evidence="5">
    <location>
        <begin position="53"/>
        <end position="76"/>
    </location>
</feature>
<dbReference type="AlphaFoldDB" id="A0A7C2NYU6"/>